<sequence length="107" mass="11251">MATVAAAASFPPSFNGHARRHAPSVSSPLSPTATKTAFPSSMKAAAPPPSAQPKSTFTQSRALRPFASIAQPRQGQAKPVKMIEPPASFSSGVFVLNLTQKEFSRQD</sequence>
<gene>
    <name evidence="2" type="ORF">SCHPADRAFT_884583</name>
</gene>
<evidence type="ECO:0000313" key="3">
    <source>
        <dbReference type="Proteomes" id="UP000053477"/>
    </source>
</evidence>
<dbReference type="AlphaFoldDB" id="A0A0H2S8B9"/>
<evidence type="ECO:0000256" key="1">
    <source>
        <dbReference type="SAM" id="MobiDB-lite"/>
    </source>
</evidence>
<reference evidence="2 3" key="1">
    <citation type="submission" date="2015-04" db="EMBL/GenBank/DDBJ databases">
        <title>Complete genome sequence of Schizopora paradoxa KUC8140, a cosmopolitan wood degrader in East Asia.</title>
        <authorList>
            <consortium name="DOE Joint Genome Institute"/>
            <person name="Min B."/>
            <person name="Park H."/>
            <person name="Jang Y."/>
            <person name="Kim J.-J."/>
            <person name="Kim K.H."/>
            <person name="Pangilinan J."/>
            <person name="Lipzen A."/>
            <person name="Riley R."/>
            <person name="Grigoriev I.V."/>
            <person name="Spatafora J.W."/>
            <person name="Choi I.-G."/>
        </authorList>
    </citation>
    <scope>NUCLEOTIDE SEQUENCE [LARGE SCALE GENOMIC DNA]</scope>
    <source>
        <strain evidence="2 3">KUC8140</strain>
    </source>
</reference>
<evidence type="ECO:0000313" key="2">
    <source>
        <dbReference type="EMBL" id="KLO20540.1"/>
    </source>
</evidence>
<protein>
    <submittedName>
        <fullName evidence="2">Uncharacterized protein</fullName>
    </submittedName>
</protein>
<organism evidence="2 3">
    <name type="scientific">Schizopora paradoxa</name>
    <dbReference type="NCBI Taxonomy" id="27342"/>
    <lineage>
        <taxon>Eukaryota</taxon>
        <taxon>Fungi</taxon>
        <taxon>Dikarya</taxon>
        <taxon>Basidiomycota</taxon>
        <taxon>Agaricomycotina</taxon>
        <taxon>Agaricomycetes</taxon>
        <taxon>Hymenochaetales</taxon>
        <taxon>Schizoporaceae</taxon>
        <taxon>Schizopora</taxon>
    </lineage>
</organism>
<proteinExistence type="predicted"/>
<dbReference type="InParanoid" id="A0A0H2S8B9"/>
<dbReference type="Proteomes" id="UP000053477">
    <property type="component" value="Unassembled WGS sequence"/>
</dbReference>
<dbReference type="OrthoDB" id="3255301at2759"/>
<keyword evidence="3" id="KW-1185">Reference proteome</keyword>
<dbReference type="EMBL" id="KQ085882">
    <property type="protein sequence ID" value="KLO20540.1"/>
    <property type="molecule type" value="Genomic_DNA"/>
</dbReference>
<feature type="region of interest" description="Disordered" evidence="1">
    <location>
        <begin position="1"/>
        <end position="79"/>
    </location>
</feature>
<feature type="compositionally biased region" description="Polar residues" evidence="1">
    <location>
        <begin position="24"/>
        <end position="35"/>
    </location>
</feature>
<name>A0A0H2S8B9_9AGAM</name>
<accession>A0A0H2S8B9</accession>